<keyword evidence="2" id="KW-1185">Reference proteome</keyword>
<accession>A0ABR4WT65</accession>
<dbReference type="RefSeq" id="WP_035597191.1">
    <property type="nucleotide sequence ID" value="NZ_JOKD01000034.1"/>
</dbReference>
<name>A0ABR4WT65_9GAMM</name>
<sequence length="103" mass="11185">MHNLWIPVVAILLVAGLIFGGQAISDANRDDAIAARIGERLEAQDDIEIERLLEVNKGYGLCGDAVRADRPALPFYYHTVTEQLALGADAPAYRENCGRHAAP</sequence>
<dbReference type="Proteomes" id="UP000029721">
    <property type="component" value="Unassembled WGS sequence"/>
</dbReference>
<comment type="caution">
    <text evidence="1">The sequence shown here is derived from an EMBL/GenBank/DDBJ whole genome shotgun (WGS) entry which is preliminary data.</text>
</comment>
<organism evidence="1 2">
    <name type="scientific">Halomonas salina</name>
    <dbReference type="NCBI Taxonomy" id="42565"/>
    <lineage>
        <taxon>Bacteria</taxon>
        <taxon>Pseudomonadati</taxon>
        <taxon>Pseudomonadota</taxon>
        <taxon>Gammaproteobacteria</taxon>
        <taxon>Oceanospirillales</taxon>
        <taxon>Halomonadaceae</taxon>
        <taxon>Halomonas</taxon>
    </lineage>
</organism>
<proteinExistence type="predicted"/>
<protein>
    <submittedName>
        <fullName evidence="1">Uncharacterized protein</fullName>
    </submittedName>
</protein>
<gene>
    <name evidence="1" type="ORF">FP66_08810</name>
</gene>
<evidence type="ECO:0000313" key="2">
    <source>
        <dbReference type="Proteomes" id="UP000029721"/>
    </source>
</evidence>
<reference evidence="1 2" key="1">
    <citation type="submission" date="2014-06" db="EMBL/GenBank/DDBJ databases">
        <title>Draft genome sequence of an extremely salt tolerant bacteria Halomonas salina/CIFRI 1.</title>
        <authorList>
            <person name="Behera B.D."/>
            <person name="Meena D.K."/>
            <person name="Das P."/>
            <person name="Maharana J."/>
            <person name="Paria P."/>
            <person name="Sharma A.P."/>
            <person name="Shamsudheen K.V."/>
            <person name="Rijit J."/>
            <person name="Dixit V."/>
            <person name="Verma A."/>
            <person name="Scaria V."/>
            <person name="Sivasubbu S."/>
        </authorList>
    </citation>
    <scope>NUCLEOTIDE SEQUENCE [LARGE SCALE GENOMIC DNA]</scope>
    <source>
        <strain evidence="1 2">CIFRI 1</strain>
    </source>
</reference>
<dbReference type="EMBL" id="JOKD01000034">
    <property type="protein sequence ID" value="KGE77635.1"/>
    <property type="molecule type" value="Genomic_DNA"/>
</dbReference>
<evidence type="ECO:0000313" key="1">
    <source>
        <dbReference type="EMBL" id="KGE77635.1"/>
    </source>
</evidence>